<evidence type="ECO:0000256" key="1">
    <source>
        <dbReference type="ARBA" id="ARBA00023015"/>
    </source>
</evidence>
<name>A0A1I3REE2_9BACT</name>
<evidence type="ECO:0000256" key="3">
    <source>
        <dbReference type="ARBA" id="ARBA00023163"/>
    </source>
</evidence>
<dbReference type="OrthoDB" id="5398077at2"/>
<dbReference type="InterPro" id="IPR036388">
    <property type="entry name" value="WH-like_DNA-bd_sf"/>
</dbReference>
<keyword evidence="3" id="KW-0804">Transcription</keyword>
<dbReference type="SUPFAM" id="SSF46894">
    <property type="entry name" value="C-terminal effector domain of the bipartite response regulators"/>
    <property type="match status" value="1"/>
</dbReference>
<feature type="domain" description="HTH luxR-type" evidence="4">
    <location>
        <begin position="264"/>
        <end position="329"/>
    </location>
</feature>
<organism evidence="5 6">
    <name type="scientific">Desulfomicrobium apsheronum</name>
    <dbReference type="NCBI Taxonomy" id="52560"/>
    <lineage>
        <taxon>Bacteria</taxon>
        <taxon>Pseudomonadati</taxon>
        <taxon>Thermodesulfobacteriota</taxon>
        <taxon>Desulfovibrionia</taxon>
        <taxon>Desulfovibrionales</taxon>
        <taxon>Desulfomicrobiaceae</taxon>
        <taxon>Desulfomicrobium</taxon>
    </lineage>
</organism>
<keyword evidence="1" id="KW-0805">Transcription regulation</keyword>
<gene>
    <name evidence="5" type="ORF">SAMN04488082_103128</name>
</gene>
<dbReference type="SUPFAM" id="SSF141371">
    <property type="entry name" value="PilZ domain-like"/>
    <property type="match status" value="1"/>
</dbReference>
<dbReference type="Gene3D" id="1.10.10.10">
    <property type="entry name" value="Winged helix-like DNA-binding domain superfamily/Winged helix DNA-binding domain"/>
    <property type="match status" value="1"/>
</dbReference>
<sequence length="335" mass="36441">MNNSTASKKDNRRGIERFSMSIPSKVSSIMHDYSDQELATTNISAGGVFFETGQTYPAGTAVTLNISLDFGGMKAGQPQARFRVEGTVVRSEKSGMAIAFDPTKVTSIRVNTGKKPGQAGPAMLGIVGEDPLLNDLLAARLSQETGVSCSHSPSLPKILETARPDLTLLDCTGMSMEELLQAANGEDSPFMSTSVALFNVPEDRSLELEAINSGIRGIFYRNSPFRLMVKGVSAMLENELWFSREAMSAFLLGKQNRPAELIAPEDGQAELSQREQEILLMLAAGATNKDIAQKLFLSLNTVKSHIYNIYKKIDVPNRLQASLWAARHLGARENP</sequence>
<dbReference type="PANTHER" id="PTHR44688">
    <property type="entry name" value="DNA-BINDING TRANSCRIPTIONAL ACTIVATOR DEVR_DOSR"/>
    <property type="match status" value="1"/>
</dbReference>
<dbReference type="Pfam" id="PF07238">
    <property type="entry name" value="PilZ"/>
    <property type="match status" value="1"/>
</dbReference>
<dbReference type="FunFam" id="1.10.10.10:FF:000153">
    <property type="entry name" value="LuxR family transcriptional regulator"/>
    <property type="match status" value="1"/>
</dbReference>
<dbReference type="PRINTS" id="PR00038">
    <property type="entry name" value="HTHLUXR"/>
</dbReference>
<dbReference type="Gene3D" id="2.40.10.220">
    <property type="entry name" value="predicted glycosyltransferase like domains"/>
    <property type="match status" value="1"/>
</dbReference>
<dbReference type="Proteomes" id="UP000198635">
    <property type="component" value="Unassembled WGS sequence"/>
</dbReference>
<protein>
    <submittedName>
        <fullName evidence="5">DNA-binding response regulator, NarL/FixJ family, contains REC and HTH domains</fullName>
    </submittedName>
</protein>
<dbReference type="AlphaFoldDB" id="A0A1I3REE2"/>
<keyword evidence="2 5" id="KW-0238">DNA-binding</keyword>
<dbReference type="PROSITE" id="PS50043">
    <property type="entry name" value="HTH_LUXR_2"/>
    <property type="match status" value="1"/>
</dbReference>
<dbReference type="Gene3D" id="3.40.50.2300">
    <property type="match status" value="1"/>
</dbReference>
<dbReference type="GO" id="GO:0035438">
    <property type="term" value="F:cyclic-di-GMP binding"/>
    <property type="evidence" value="ECO:0007669"/>
    <property type="project" value="InterPro"/>
</dbReference>
<keyword evidence="6" id="KW-1185">Reference proteome</keyword>
<reference evidence="6" key="1">
    <citation type="submission" date="2016-10" db="EMBL/GenBank/DDBJ databases">
        <authorList>
            <person name="Varghese N."/>
            <person name="Submissions S."/>
        </authorList>
    </citation>
    <scope>NUCLEOTIDE SEQUENCE [LARGE SCALE GENOMIC DNA]</scope>
    <source>
        <strain evidence="6">DSM 5918</strain>
    </source>
</reference>
<dbReference type="InterPro" id="IPR000792">
    <property type="entry name" value="Tscrpt_reg_LuxR_C"/>
</dbReference>
<dbReference type="STRING" id="52560.SAMN04488082_103128"/>
<evidence type="ECO:0000256" key="2">
    <source>
        <dbReference type="ARBA" id="ARBA00023125"/>
    </source>
</evidence>
<dbReference type="Pfam" id="PF00196">
    <property type="entry name" value="GerE"/>
    <property type="match status" value="1"/>
</dbReference>
<dbReference type="GO" id="GO:0006355">
    <property type="term" value="P:regulation of DNA-templated transcription"/>
    <property type="evidence" value="ECO:0007669"/>
    <property type="project" value="InterPro"/>
</dbReference>
<evidence type="ECO:0000313" key="5">
    <source>
        <dbReference type="EMBL" id="SFJ44380.1"/>
    </source>
</evidence>
<dbReference type="EMBL" id="FORX01000003">
    <property type="protein sequence ID" value="SFJ44380.1"/>
    <property type="molecule type" value="Genomic_DNA"/>
</dbReference>
<dbReference type="SMART" id="SM00421">
    <property type="entry name" value="HTH_LUXR"/>
    <property type="match status" value="1"/>
</dbReference>
<dbReference type="GO" id="GO:0003677">
    <property type="term" value="F:DNA binding"/>
    <property type="evidence" value="ECO:0007669"/>
    <property type="project" value="UniProtKB-KW"/>
</dbReference>
<dbReference type="CDD" id="cd06170">
    <property type="entry name" value="LuxR_C_like"/>
    <property type="match status" value="1"/>
</dbReference>
<evidence type="ECO:0000259" key="4">
    <source>
        <dbReference type="PROSITE" id="PS50043"/>
    </source>
</evidence>
<evidence type="ECO:0000313" key="6">
    <source>
        <dbReference type="Proteomes" id="UP000198635"/>
    </source>
</evidence>
<dbReference type="InterPro" id="IPR009875">
    <property type="entry name" value="PilZ_domain"/>
</dbReference>
<dbReference type="PROSITE" id="PS00622">
    <property type="entry name" value="HTH_LUXR_1"/>
    <property type="match status" value="1"/>
</dbReference>
<dbReference type="RefSeq" id="WP_092372983.1">
    <property type="nucleotide sequence ID" value="NZ_FORX01000003.1"/>
</dbReference>
<dbReference type="PANTHER" id="PTHR44688:SF16">
    <property type="entry name" value="DNA-BINDING TRANSCRIPTIONAL ACTIVATOR DEVR_DOSR"/>
    <property type="match status" value="1"/>
</dbReference>
<dbReference type="InterPro" id="IPR016032">
    <property type="entry name" value="Sig_transdc_resp-reg_C-effctor"/>
</dbReference>
<accession>A0A1I3REE2</accession>
<proteinExistence type="predicted"/>